<reference evidence="1 2" key="1">
    <citation type="journal article" date="2024" name="G3 (Bethesda)">
        <title>Genome assembly of Hibiscus sabdariffa L. provides insights into metabolisms of medicinal natural products.</title>
        <authorList>
            <person name="Kim T."/>
        </authorList>
    </citation>
    <scope>NUCLEOTIDE SEQUENCE [LARGE SCALE GENOMIC DNA]</scope>
    <source>
        <strain evidence="1">TK-2024</strain>
        <tissue evidence="1">Old leaves</tissue>
    </source>
</reference>
<comment type="caution">
    <text evidence="1">The sequence shown here is derived from an EMBL/GenBank/DDBJ whole genome shotgun (WGS) entry which is preliminary data.</text>
</comment>
<name>A0ABR2ASI7_9ROSI</name>
<keyword evidence="2" id="KW-1185">Reference proteome</keyword>
<dbReference type="EMBL" id="JBBPBM010000333">
    <property type="protein sequence ID" value="KAK8497055.1"/>
    <property type="molecule type" value="Genomic_DNA"/>
</dbReference>
<protein>
    <submittedName>
        <fullName evidence="1">Uncharacterized protein</fullName>
    </submittedName>
</protein>
<accession>A0ABR2ASI7</accession>
<dbReference type="Proteomes" id="UP001472677">
    <property type="component" value="Unassembled WGS sequence"/>
</dbReference>
<evidence type="ECO:0000313" key="1">
    <source>
        <dbReference type="EMBL" id="KAK8497055.1"/>
    </source>
</evidence>
<sequence>MLQSPQQLEGSPSRIPDKSRNTGNPKFTLHRFPHQSTEHCSNPKWSPATHTNGMSSKAASNPEETSHADKKIPSKLSIHEASNFHCYKLDERQPSD</sequence>
<evidence type="ECO:0000313" key="2">
    <source>
        <dbReference type="Proteomes" id="UP001472677"/>
    </source>
</evidence>
<proteinExistence type="predicted"/>
<organism evidence="1 2">
    <name type="scientific">Hibiscus sabdariffa</name>
    <name type="common">roselle</name>
    <dbReference type="NCBI Taxonomy" id="183260"/>
    <lineage>
        <taxon>Eukaryota</taxon>
        <taxon>Viridiplantae</taxon>
        <taxon>Streptophyta</taxon>
        <taxon>Embryophyta</taxon>
        <taxon>Tracheophyta</taxon>
        <taxon>Spermatophyta</taxon>
        <taxon>Magnoliopsida</taxon>
        <taxon>eudicotyledons</taxon>
        <taxon>Gunneridae</taxon>
        <taxon>Pentapetalae</taxon>
        <taxon>rosids</taxon>
        <taxon>malvids</taxon>
        <taxon>Malvales</taxon>
        <taxon>Malvaceae</taxon>
        <taxon>Malvoideae</taxon>
        <taxon>Hibiscus</taxon>
    </lineage>
</organism>
<gene>
    <name evidence="1" type="ORF">V6N12_063836</name>
</gene>